<organism evidence="1 2">
    <name type="scientific">Nibea albiflora</name>
    <name type="common">Yellow drum</name>
    <name type="synonym">Corvina albiflora</name>
    <dbReference type="NCBI Taxonomy" id="240163"/>
    <lineage>
        <taxon>Eukaryota</taxon>
        <taxon>Metazoa</taxon>
        <taxon>Chordata</taxon>
        <taxon>Craniata</taxon>
        <taxon>Vertebrata</taxon>
        <taxon>Euteleostomi</taxon>
        <taxon>Actinopterygii</taxon>
        <taxon>Neopterygii</taxon>
        <taxon>Teleostei</taxon>
        <taxon>Neoteleostei</taxon>
        <taxon>Acanthomorphata</taxon>
        <taxon>Eupercaria</taxon>
        <taxon>Sciaenidae</taxon>
        <taxon>Nibea</taxon>
    </lineage>
</organism>
<dbReference type="Proteomes" id="UP000805704">
    <property type="component" value="Chromosome 17"/>
</dbReference>
<sequence length="93" mass="10231">MAACSVEELLAKAERDEAEKLKSIAVHKELDLEFDVGNLLACDKNRIESRDFKGQKKEDFLSSVSSGQHAAARQRDLETTHGESRGGDRGQTA</sequence>
<dbReference type="EMBL" id="CM024805">
    <property type="protein sequence ID" value="KAG8009447.1"/>
    <property type="molecule type" value="Genomic_DNA"/>
</dbReference>
<gene>
    <name evidence="1" type="primary">RRS1.2</name>
    <name evidence="1" type="ORF">GBF38_017739</name>
</gene>
<evidence type="ECO:0000313" key="2">
    <source>
        <dbReference type="Proteomes" id="UP000805704"/>
    </source>
</evidence>
<reference evidence="1" key="1">
    <citation type="submission" date="2020-04" db="EMBL/GenBank/DDBJ databases">
        <title>A chromosome-scale assembly and high-density genetic map of the yellow drum (Nibea albiflora) genome.</title>
        <authorList>
            <person name="Xu D."/>
            <person name="Zhang W."/>
            <person name="Chen R."/>
            <person name="Tan P."/>
            <person name="Wang L."/>
            <person name="Song H."/>
            <person name="Tian L."/>
            <person name="Zhu Q."/>
            <person name="Wang B."/>
        </authorList>
    </citation>
    <scope>NUCLEOTIDE SEQUENCE</scope>
    <source>
        <strain evidence="1">ZJHYS-2018</strain>
    </source>
</reference>
<name>A0ACB7F5K1_NIBAL</name>
<comment type="caution">
    <text evidence="1">The sequence shown here is derived from an EMBL/GenBank/DDBJ whole genome shotgun (WGS) entry which is preliminary data.</text>
</comment>
<accession>A0ACB7F5K1</accession>
<evidence type="ECO:0000313" key="1">
    <source>
        <dbReference type="EMBL" id="KAG8009447.1"/>
    </source>
</evidence>
<keyword evidence="2" id="KW-1185">Reference proteome</keyword>
<proteinExistence type="predicted"/>
<protein>
    <submittedName>
        <fullName evidence="1">Ribosome biogenesis regulatory protein-like protein</fullName>
    </submittedName>
</protein>